<dbReference type="InterPro" id="IPR029044">
    <property type="entry name" value="Nucleotide-diphossugar_trans"/>
</dbReference>
<dbReference type="AlphaFoldDB" id="A0A1T4Q517"/>
<protein>
    <recommendedName>
        <fullName evidence="4">Glycosyltransferase 2-like domain-containing protein</fullName>
    </recommendedName>
</protein>
<dbReference type="Proteomes" id="UP000190065">
    <property type="component" value="Unassembled WGS sequence"/>
</dbReference>
<dbReference type="PANTHER" id="PTHR43179:SF12">
    <property type="entry name" value="GALACTOFURANOSYLTRANSFERASE GLFT2"/>
    <property type="match status" value="1"/>
</dbReference>
<evidence type="ECO:0000313" key="6">
    <source>
        <dbReference type="Proteomes" id="UP000190065"/>
    </source>
</evidence>
<dbReference type="PANTHER" id="PTHR43179">
    <property type="entry name" value="RHAMNOSYLTRANSFERASE WBBL"/>
    <property type="match status" value="1"/>
</dbReference>
<dbReference type="RefSeq" id="WP_078805713.1">
    <property type="nucleotide sequence ID" value="NZ_FUXK01000019.1"/>
</dbReference>
<dbReference type="STRING" id="28136.SAMN02745202_01700"/>
<evidence type="ECO:0000256" key="2">
    <source>
        <dbReference type="ARBA" id="ARBA00022676"/>
    </source>
</evidence>
<keyword evidence="2" id="KW-0328">Glycosyltransferase</keyword>
<keyword evidence="3" id="KW-0808">Transferase</keyword>
<proteinExistence type="inferred from homology"/>
<dbReference type="eggNOG" id="COG1216">
    <property type="taxonomic scope" value="Bacteria"/>
</dbReference>
<gene>
    <name evidence="5" type="ORF">SAMN02745202_01700</name>
</gene>
<evidence type="ECO:0000313" key="5">
    <source>
        <dbReference type="EMBL" id="SJZ98885.1"/>
    </source>
</evidence>
<evidence type="ECO:0000256" key="1">
    <source>
        <dbReference type="ARBA" id="ARBA00006739"/>
    </source>
</evidence>
<dbReference type="InterPro" id="IPR001173">
    <property type="entry name" value="Glyco_trans_2-like"/>
</dbReference>
<feature type="domain" description="Glycosyltransferase 2-like" evidence="4">
    <location>
        <begin position="6"/>
        <end position="117"/>
    </location>
</feature>
<evidence type="ECO:0000259" key="4">
    <source>
        <dbReference type="Pfam" id="PF00535"/>
    </source>
</evidence>
<dbReference type="Gene3D" id="3.90.550.10">
    <property type="entry name" value="Spore Coat Polysaccharide Biosynthesis Protein SpsA, Chain A"/>
    <property type="match status" value="1"/>
</dbReference>
<dbReference type="SUPFAM" id="SSF53448">
    <property type="entry name" value="Nucleotide-diphospho-sugar transferases"/>
    <property type="match status" value="1"/>
</dbReference>
<dbReference type="GO" id="GO:0016757">
    <property type="term" value="F:glycosyltransferase activity"/>
    <property type="evidence" value="ECO:0007669"/>
    <property type="project" value="UniProtKB-KW"/>
</dbReference>
<dbReference type="EMBL" id="FUXK01000019">
    <property type="protein sequence ID" value="SJZ98885.1"/>
    <property type="molecule type" value="Genomic_DNA"/>
</dbReference>
<accession>A0A1T4Q517</accession>
<organism evidence="5 6">
    <name type="scientific">Segatella oulorum</name>
    <dbReference type="NCBI Taxonomy" id="28136"/>
    <lineage>
        <taxon>Bacteria</taxon>
        <taxon>Pseudomonadati</taxon>
        <taxon>Bacteroidota</taxon>
        <taxon>Bacteroidia</taxon>
        <taxon>Bacteroidales</taxon>
        <taxon>Prevotellaceae</taxon>
        <taxon>Segatella</taxon>
    </lineage>
</organism>
<name>A0A1T4Q517_9BACT</name>
<evidence type="ECO:0000256" key="3">
    <source>
        <dbReference type="ARBA" id="ARBA00022679"/>
    </source>
</evidence>
<reference evidence="5 6" key="1">
    <citation type="submission" date="2017-02" db="EMBL/GenBank/DDBJ databases">
        <authorList>
            <person name="Peterson S.W."/>
        </authorList>
    </citation>
    <scope>NUCLEOTIDE SEQUENCE [LARGE SCALE GENOMIC DNA]</scope>
    <source>
        <strain evidence="5 6">ATCC 43324</strain>
    </source>
</reference>
<dbReference type="CDD" id="cd04186">
    <property type="entry name" value="GT_2_like_c"/>
    <property type="match status" value="1"/>
</dbReference>
<dbReference type="Pfam" id="PF00535">
    <property type="entry name" value="Glycos_transf_2"/>
    <property type="match status" value="1"/>
</dbReference>
<comment type="similarity">
    <text evidence="1">Belongs to the glycosyltransferase 2 family.</text>
</comment>
<sequence length="344" mass="40177">MKIVAIVILNWNGRKMLERYLPALVRNTPQQAQIIVADNASTDDSMAFLAAHYPDIRCIELYQNLGFAEGYNRALQQVESEYYVLLNSDVEVTENWLQPLLDYMEHHPDVAACQPKLHAVAQPTQFEYAGAAGGFMDRWGYPFCRGRMFETVETDHGQYDRPAHTFWATGACLFIRATDYWGAGGLDQRFFAHSEEIDLCWRLNIQGRKIACVPDSTVYHVGGGTLPKGNARKTYLNFRNNLTMLYKNLPSDQLRPVMAMRWLLDYVAAWQTLITQVNVADFKAIYKARHDFWAWRNEFKDDRRRIQSWRSEKSCDKLYRHAILWQYYIRHRRTFASLPQHNES</sequence>